<keyword evidence="3" id="KW-1003">Cell membrane</keyword>
<feature type="transmembrane region" description="Helical" evidence="7">
    <location>
        <begin position="133"/>
        <end position="156"/>
    </location>
</feature>
<dbReference type="InterPro" id="IPR055348">
    <property type="entry name" value="DctQ"/>
</dbReference>
<dbReference type="GO" id="GO:0022857">
    <property type="term" value="F:transmembrane transporter activity"/>
    <property type="evidence" value="ECO:0007669"/>
    <property type="project" value="UniProtKB-UniRule"/>
</dbReference>
<evidence type="ECO:0000256" key="1">
    <source>
        <dbReference type="ARBA" id="ARBA00004651"/>
    </source>
</evidence>
<keyword evidence="6 7" id="KW-0472">Membrane</keyword>
<keyword evidence="5 7" id="KW-1133">Transmembrane helix</keyword>
<dbReference type="KEGG" id="pshq:F3W81_16390"/>
<evidence type="ECO:0000256" key="3">
    <source>
        <dbReference type="ARBA" id="ARBA00022475"/>
    </source>
</evidence>
<keyword evidence="2 7" id="KW-0813">Transport</keyword>
<dbReference type="GO" id="GO:0005886">
    <property type="term" value="C:plasma membrane"/>
    <property type="evidence" value="ECO:0007669"/>
    <property type="project" value="UniProtKB-SubCell"/>
</dbReference>
<feature type="transmembrane region" description="Helical" evidence="7">
    <location>
        <begin position="92"/>
        <end position="113"/>
    </location>
</feature>
<organism evidence="9 10">
    <name type="scientific">Pseudooceanicola spongiae</name>
    <dbReference type="NCBI Taxonomy" id="2613965"/>
    <lineage>
        <taxon>Bacteria</taxon>
        <taxon>Pseudomonadati</taxon>
        <taxon>Pseudomonadota</taxon>
        <taxon>Alphaproteobacteria</taxon>
        <taxon>Rhodobacterales</taxon>
        <taxon>Paracoccaceae</taxon>
        <taxon>Pseudooceanicola</taxon>
    </lineage>
</organism>
<dbReference type="Proteomes" id="UP000594118">
    <property type="component" value="Chromosome"/>
</dbReference>
<evidence type="ECO:0000256" key="4">
    <source>
        <dbReference type="ARBA" id="ARBA00022692"/>
    </source>
</evidence>
<keyword evidence="10" id="KW-1185">Reference proteome</keyword>
<feature type="transmembrane region" description="Helical" evidence="7">
    <location>
        <begin position="53"/>
        <end position="71"/>
    </location>
</feature>
<dbReference type="AlphaFoldDB" id="A0A7L9WPS0"/>
<keyword evidence="7" id="KW-0997">Cell inner membrane</keyword>
<evidence type="ECO:0000313" key="9">
    <source>
        <dbReference type="EMBL" id="QOL82269.1"/>
    </source>
</evidence>
<sequence>MERAMTTAQKLDRITQTAAFIGFSGLVIMALLITYDGAARYLWLPRISGFSDYGEVVFPLVIASCFPAGLLRQTNVTVRVFGTFGGPRVHAALEALGAVVTLVFFALLTWQFIRLTGQFEHGGRTTRTIGLALAPWWYVTTAVMAVCVPVQAYVALEWIRATLRCGELPALATLRDDEDVMSDLEAK</sequence>
<dbReference type="EMBL" id="CP045201">
    <property type="protein sequence ID" value="QOL82269.1"/>
    <property type="molecule type" value="Genomic_DNA"/>
</dbReference>
<evidence type="ECO:0000256" key="7">
    <source>
        <dbReference type="RuleBase" id="RU369079"/>
    </source>
</evidence>
<comment type="similarity">
    <text evidence="7">Belongs to the TRAP transporter small permease family.</text>
</comment>
<protein>
    <recommendedName>
        <fullName evidence="7">TRAP transporter small permease protein</fullName>
    </recommendedName>
</protein>
<comment type="subunit">
    <text evidence="7">The complex comprises the extracytoplasmic solute receptor protein and the two transmembrane proteins.</text>
</comment>
<proteinExistence type="inferred from homology"/>
<evidence type="ECO:0000313" key="10">
    <source>
        <dbReference type="Proteomes" id="UP000594118"/>
    </source>
</evidence>
<comment type="subcellular location">
    <subcellularLocation>
        <location evidence="7">Cell inner membrane</location>
        <topology evidence="7">Multi-pass membrane protein</topology>
    </subcellularLocation>
    <subcellularLocation>
        <location evidence="1">Cell membrane</location>
        <topology evidence="1">Multi-pass membrane protein</topology>
    </subcellularLocation>
</comment>
<comment type="function">
    <text evidence="7">Part of the tripartite ATP-independent periplasmic (TRAP) transport system.</text>
</comment>
<feature type="domain" description="Tripartite ATP-independent periplasmic transporters DctQ component" evidence="8">
    <location>
        <begin position="29"/>
        <end position="159"/>
    </location>
</feature>
<evidence type="ECO:0000256" key="6">
    <source>
        <dbReference type="ARBA" id="ARBA00023136"/>
    </source>
</evidence>
<accession>A0A7L9WPS0</accession>
<evidence type="ECO:0000256" key="5">
    <source>
        <dbReference type="ARBA" id="ARBA00022989"/>
    </source>
</evidence>
<keyword evidence="4 7" id="KW-0812">Transmembrane</keyword>
<evidence type="ECO:0000259" key="8">
    <source>
        <dbReference type="Pfam" id="PF04290"/>
    </source>
</evidence>
<feature type="transmembrane region" description="Helical" evidence="7">
    <location>
        <begin position="14"/>
        <end position="33"/>
    </location>
</feature>
<gene>
    <name evidence="9" type="ORF">F3W81_16390</name>
</gene>
<reference evidence="9 10" key="1">
    <citation type="submission" date="2019-10" db="EMBL/GenBank/DDBJ databases">
        <title>Pseudopuniceibacterium sp. HQ09 islated from Antarctica.</title>
        <authorList>
            <person name="Liao L."/>
            <person name="Su S."/>
            <person name="Chen B."/>
            <person name="Yu Y."/>
        </authorList>
    </citation>
    <scope>NUCLEOTIDE SEQUENCE [LARGE SCALE GENOMIC DNA]</scope>
    <source>
        <strain evidence="9 10">HQ09</strain>
    </source>
</reference>
<dbReference type="Pfam" id="PF04290">
    <property type="entry name" value="DctQ"/>
    <property type="match status" value="1"/>
</dbReference>
<name>A0A7L9WPS0_9RHOB</name>
<evidence type="ECO:0000256" key="2">
    <source>
        <dbReference type="ARBA" id="ARBA00022448"/>
    </source>
</evidence>